<keyword evidence="1" id="KW-0472">Membrane</keyword>
<dbReference type="EMBL" id="JAYKXP010000083">
    <property type="protein sequence ID" value="KAK7029457.1"/>
    <property type="molecule type" value="Genomic_DNA"/>
</dbReference>
<dbReference type="AlphaFoldDB" id="A0AAW0BRZ7"/>
<accession>A0AAW0BRZ7</accession>
<evidence type="ECO:0000313" key="3">
    <source>
        <dbReference type="Proteomes" id="UP001383192"/>
    </source>
</evidence>
<feature type="transmembrane region" description="Helical" evidence="1">
    <location>
        <begin position="6"/>
        <end position="22"/>
    </location>
</feature>
<protein>
    <recommendedName>
        <fullName evidence="4">NADH dehydrogenase subunit 5</fullName>
    </recommendedName>
</protein>
<name>A0AAW0BRZ7_9AGAR</name>
<dbReference type="Proteomes" id="UP001383192">
    <property type="component" value="Unassembled WGS sequence"/>
</dbReference>
<proteinExistence type="predicted"/>
<feature type="non-terminal residue" evidence="2">
    <location>
        <position position="96"/>
    </location>
</feature>
<evidence type="ECO:0008006" key="4">
    <source>
        <dbReference type="Google" id="ProtNLM"/>
    </source>
</evidence>
<reference evidence="2 3" key="1">
    <citation type="submission" date="2024-01" db="EMBL/GenBank/DDBJ databases">
        <title>A draft genome for a cacao thread blight-causing isolate of Paramarasmius palmivorus.</title>
        <authorList>
            <person name="Baruah I.K."/>
            <person name="Bukari Y."/>
            <person name="Amoako-Attah I."/>
            <person name="Meinhardt L.W."/>
            <person name="Bailey B.A."/>
            <person name="Cohen S.P."/>
        </authorList>
    </citation>
    <scope>NUCLEOTIDE SEQUENCE [LARGE SCALE GENOMIC DNA]</scope>
    <source>
        <strain evidence="2 3">GH-12</strain>
    </source>
</reference>
<keyword evidence="1" id="KW-1133">Transmembrane helix</keyword>
<comment type="caution">
    <text evidence="2">The sequence shown here is derived from an EMBL/GenBank/DDBJ whole genome shotgun (WGS) entry which is preliminary data.</text>
</comment>
<gene>
    <name evidence="2" type="ORF">VNI00_014603</name>
</gene>
<evidence type="ECO:0000256" key="1">
    <source>
        <dbReference type="SAM" id="Phobius"/>
    </source>
</evidence>
<evidence type="ECO:0000313" key="2">
    <source>
        <dbReference type="EMBL" id="KAK7029457.1"/>
    </source>
</evidence>
<keyword evidence="1" id="KW-0812">Transmembrane</keyword>
<keyword evidence="3" id="KW-1185">Reference proteome</keyword>
<organism evidence="2 3">
    <name type="scientific">Paramarasmius palmivorus</name>
    <dbReference type="NCBI Taxonomy" id="297713"/>
    <lineage>
        <taxon>Eukaryota</taxon>
        <taxon>Fungi</taxon>
        <taxon>Dikarya</taxon>
        <taxon>Basidiomycota</taxon>
        <taxon>Agaricomycotina</taxon>
        <taxon>Agaricomycetes</taxon>
        <taxon>Agaricomycetidae</taxon>
        <taxon>Agaricales</taxon>
        <taxon>Marasmiineae</taxon>
        <taxon>Marasmiaceae</taxon>
        <taxon>Paramarasmius</taxon>
    </lineage>
</organism>
<sequence length="96" mass="10550">MLSTGLYVAYVMIFGISTGILFKRGKTLHKYNLVANTVIFIAASLTFAFDTLRDINDLESYSGRDVSTIVYEDTSGRSPFSEMIGVLSSLIADIIL</sequence>